<evidence type="ECO:0000313" key="3">
    <source>
        <dbReference type="EMBL" id="ENU43780.1"/>
    </source>
</evidence>
<dbReference type="SUPFAM" id="SSF52833">
    <property type="entry name" value="Thioredoxin-like"/>
    <property type="match status" value="1"/>
</dbReference>
<feature type="domain" description="GST C-terminal" evidence="2">
    <location>
        <begin position="87"/>
        <end position="206"/>
    </location>
</feature>
<dbReference type="InterPro" id="IPR004046">
    <property type="entry name" value="GST_C"/>
</dbReference>
<dbReference type="RefSeq" id="WP_004699922.1">
    <property type="nucleotide sequence ID" value="NZ_BKTH01000008.1"/>
</dbReference>
<reference evidence="3 4" key="2">
    <citation type="journal article" date="2015" name="Int. J. Syst. Evol. Microbiol.">
        <title>Acinetobacter seifertii sp. nov., a member of the Acinetobacter calcoaceticus-Acinetobacter baumannii complex isolated from human clinical specimens.</title>
        <authorList>
            <person name="Nemec A."/>
            <person name="Krizova L."/>
            <person name="Maixnerova M."/>
            <person name="Sedo O."/>
            <person name="Brisse S."/>
            <person name="Higgins P.G."/>
        </authorList>
    </citation>
    <scope>NUCLEOTIDE SEQUENCE [LARGE SCALE GENOMIC DNA]</scope>
    <source>
        <strain evidence="3 4">NIPH 973</strain>
    </source>
</reference>
<evidence type="ECO:0008006" key="5">
    <source>
        <dbReference type="Google" id="ProtNLM"/>
    </source>
</evidence>
<proteinExistence type="predicted"/>
<dbReference type="Gene3D" id="1.20.1050.10">
    <property type="match status" value="1"/>
</dbReference>
<dbReference type="InterPro" id="IPR036282">
    <property type="entry name" value="Glutathione-S-Trfase_C_sf"/>
</dbReference>
<dbReference type="Pfam" id="PF13409">
    <property type="entry name" value="GST_N_2"/>
    <property type="match status" value="1"/>
</dbReference>
<sequence>MKLFYSHNACSLAPHIVLRELGFPFELIKVDLHQHLTEMGEDFYQLNKKGQVPLLQLDDGALLTEGAVISQFLVDQSSRKDLLAEINAADRYKTLSWMNFIASEIHKAYSPFFNDSYNEQCKSVYSIILNKHYSWIDEQLKGQKYLTGSNFTIADIYLFVVTRWADFIGLDLKNFMHLASFMQRIAERQTVQDAIAAESLCYERKL</sequence>
<dbReference type="SFLD" id="SFLDS00019">
    <property type="entry name" value="Glutathione_Transferase_(cytos"/>
    <property type="match status" value="1"/>
</dbReference>
<dbReference type="OrthoDB" id="8772754at2"/>
<evidence type="ECO:0000259" key="1">
    <source>
        <dbReference type="PROSITE" id="PS50404"/>
    </source>
</evidence>
<dbReference type="PANTHER" id="PTHR44051">
    <property type="entry name" value="GLUTATHIONE S-TRANSFERASE-RELATED"/>
    <property type="match status" value="1"/>
</dbReference>
<name>N8QYU2_9GAMM</name>
<protein>
    <recommendedName>
        <fullName evidence="5">Glutathione transferase GstA</fullName>
    </recommendedName>
</protein>
<dbReference type="Pfam" id="PF00043">
    <property type="entry name" value="GST_C"/>
    <property type="match status" value="1"/>
</dbReference>
<dbReference type="SUPFAM" id="SSF47616">
    <property type="entry name" value="GST C-terminal domain-like"/>
    <property type="match status" value="1"/>
</dbReference>
<dbReference type="SFLD" id="SFLDG00358">
    <property type="entry name" value="Main_(cytGST)"/>
    <property type="match status" value="1"/>
</dbReference>
<dbReference type="InterPro" id="IPR010987">
    <property type="entry name" value="Glutathione-S-Trfase_C-like"/>
</dbReference>
<organism evidence="3 4">
    <name type="scientific">Acinetobacter seifertii</name>
    <dbReference type="NCBI Taxonomy" id="1530123"/>
    <lineage>
        <taxon>Bacteria</taxon>
        <taxon>Pseudomonadati</taxon>
        <taxon>Pseudomonadota</taxon>
        <taxon>Gammaproteobacteria</taxon>
        <taxon>Moraxellales</taxon>
        <taxon>Moraxellaceae</taxon>
        <taxon>Acinetobacter</taxon>
        <taxon>Acinetobacter calcoaceticus/baumannii complex</taxon>
    </lineage>
</organism>
<dbReference type="InterPro" id="IPR036249">
    <property type="entry name" value="Thioredoxin-like_sf"/>
</dbReference>
<dbReference type="AlphaFoldDB" id="N8QYU2"/>
<dbReference type="CDD" id="cd03188">
    <property type="entry name" value="GST_C_Beta"/>
    <property type="match status" value="1"/>
</dbReference>
<comment type="caution">
    <text evidence="3">The sequence shown here is derived from an EMBL/GenBank/DDBJ whole genome shotgun (WGS) entry which is preliminary data.</text>
</comment>
<dbReference type="PROSITE" id="PS50404">
    <property type="entry name" value="GST_NTER"/>
    <property type="match status" value="1"/>
</dbReference>
<evidence type="ECO:0000313" key="4">
    <source>
        <dbReference type="Proteomes" id="UP000013065"/>
    </source>
</evidence>
<dbReference type="HOGENOM" id="CLU_011226_6_1_6"/>
<accession>N8QYU2</accession>
<dbReference type="PANTHER" id="PTHR44051:SF8">
    <property type="entry name" value="GLUTATHIONE S-TRANSFERASE GSTA"/>
    <property type="match status" value="1"/>
</dbReference>
<dbReference type="Proteomes" id="UP000013065">
    <property type="component" value="Unassembled WGS sequence"/>
</dbReference>
<dbReference type="PROSITE" id="PS50405">
    <property type="entry name" value="GST_CTER"/>
    <property type="match status" value="1"/>
</dbReference>
<gene>
    <name evidence="3" type="ORF">F985_01704</name>
</gene>
<evidence type="ECO:0000259" key="2">
    <source>
        <dbReference type="PROSITE" id="PS50405"/>
    </source>
</evidence>
<dbReference type="Gene3D" id="3.40.30.10">
    <property type="entry name" value="Glutaredoxin"/>
    <property type="match status" value="1"/>
</dbReference>
<dbReference type="PATRIC" id="fig|520709.3.peg.1660"/>
<dbReference type="EMBL" id="APOO01000020">
    <property type="protein sequence ID" value="ENU43780.1"/>
    <property type="molecule type" value="Genomic_DNA"/>
</dbReference>
<feature type="domain" description="GST N-terminal" evidence="1">
    <location>
        <begin position="1"/>
        <end position="81"/>
    </location>
</feature>
<dbReference type="SFLD" id="SFLDG01150">
    <property type="entry name" value="Main.1:_Beta-like"/>
    <property type="match status" value="1"/>
</dbReference>
<dbReference type="InterPro" id="IPR040079">
    <property type="entry name" value="Glutathione_S-Trfase"/>
</dbReference>
<dbReference type="InterPro" id="IPR004045">
    <property type="entry name" value="Glutathione_S-Trfase_N"/>
</dbReference>
<dbReference type="NCBIfam" id="NF007831">
    <property type="entry name" value="PRK10542.1"/>
    <property type="match status" value="1"/>
</dbReference>
<dbReference type="CDD" id="cd03057">
    <property type="entry name" value="GST_N_Beta"/>
    <property type="match status" value="1"/>
</dbReference>
<reference evidence="4" key="1">
    <citation type="submission" date="2013-02" db="EMBL/GenBank/DDBJ databases">
        <title>The Genome Sequence of Acinetobacter sp. NIPH 973.</title>
        <authorList>
            <consortium name="The Broad Institute Genome Sequencing Platform"/>
            <consortium name="The Broad Institute Genome Sequencing Center for Infectious Disease"/>
            <person name="Cerqueira G."/>
            <person name="Feldgarden M."/>
            <person name="Courvalin P."/>
            <person name="Perichon B."/>
            <person name="Grillot-Courvalin C."/>
            <person name="Clermont D."/>
            <person name="Rocha E."/>
            <person name="Yoon E.-J."/>
            <person name="Nemec A."/>
            <person name="Walker B."/>
            <person name="Young S.K."/>
            <person name="Zeng Q."/>
            <person name="Gargeya S."/>
            <person name="Fitzgerald M."/>
            <person name="Haas B."/>
            <person name="Abouelleil A."/>
            <person name="Alvarado L."/>
            <person name="Arachchi H.M."/>
            <person name="Berlin A.M."/>
            <person name="Chapman S.B."/>
            <person name="Dewar J."/>
            <person name="Goldberg J."/>
            <person name="Griggs A."/>
            <person name="Gujja S."/>
            <person name="Hansen M."/>
            <person name="Howarth C."/>
            <person name="Imamovic A."/>
            <person name="Larimer J."/>
            <person name="McCowan C."/>
            <person name="Murphy C."/>
            <person name="Neiman D."/>
            <person name="Pearson M."/>
            <person name="Priest M."/>
            <person name="Roberts A."/>
            <person name="Saif S."/>
            <person name="Shea T."/>
            <person name="Sisk P."/>
            <person name="Sykes S."/>
            <person name="Wortman J."/>
            <person name="Nusbaum C."/>
            <person name="Birren B."/>
        </authorList>
    </citation>
    <scope>NUCLEOTIDE SEQUENCE [LARGE SCALE GENOMIC DNA]</scope>
    <source>
        <strain evidence="4">NIPH 973</strain>
    </source>
</reference>